<keyword evidence="5" id="KW-1185">Reference proteome</keyword>
<feature type="repeat" description="Cell wall-binding" evidence="2">
    <location>
        <begin position="401"/>
        <end position="420"/>
    </location>
</feature>
<protein>
    <submittedName>
        <fullName evidence="4">Putative cell wall binding protein</fullName>
    </submittedName>
</protein>
<keyword evidence="3" id="KW-0732">Signal</keyword>
<feature type="repeat" description="Cell wall-binding" evidence="2">
    <location>
        <begin position="441"/>
        <end position="460"/>
    </location>
</feature>
<feature type="signal peptide" evidence="3">
    <location>
        <begin position="1"/>
        <end position="32"/>
    </location>
</feature>
<dbReference type="Gene3D" id="2.10.270.10">
    <property type="entry name" value="Cholin Binding"/>
    <property type="match status" value="4"/>
</dbReference>
<dbReference type="Pfam" id="PF01473">
    <property type="entry name" value="Choline_bind_1"/>
    <property type="match status" value="3"/>
</dbReference>
<feature type="repeat" description="Cell wall-binding" evidence="2">
    <location>
        <begin position="461"/>
        <end position="480"/>
    </location>
</feature>
<dbReference type="PROSITE" id="PS51170">
    <property type="entry name" value="CW"/>
    <property type="match status" value="6"/>
</dbReference>
<accession>C7N5I3</accession>
<evidence type="ECO:0000256" key="3">
    <source>
        <dbReference type="SAM" id="SignalP"/>
    </source>
</evidence>
<feature type="repeat" description="Cell wall-binding" evidence="2">
    <location>
        <begin position="421"/>
        <end position="440"/>
    </location>
</feature>
<organism evidence="4 5">
    <name type="scientific">Slackia heliotrinireducens (strain ATCC 29202 / DSM 20476 / NCTC 11029 / RHS 1)</name>
    <name type="common">Peptococcus heliotrinreducens</name>
    <dbReference type="NCBI Taxonomy" id="471855"/>
    <lineage>
        <taxon>Bacteria</taxon>
        <taxon>Bacillati</taxon>
        <taxon>Actinomycetota</taxon>
        <taxon>Coriobacteriia</taxon>
        <taxon>Eggerthellales</taxon>
        <taxon>Eggerthellaceae</taxon>
        <taxon>Slackia</taxon>
    </lineage>
</organism>
<gene>
    <name evidence="4" type="ordered locus">Shel_11330</name>
</gene>
<evidence type="ECO:0000313" key="5">
    <source>
        <dbReference type="Proteomes" id="UP000002026"/>
    </source>
</evidence>
<sequence length="502" mass="54488">MKTAIHRAFLTSVLLAFCMGCLLVALPQPAFADSHYPDPDRIFLDGMRYSEGHPAGASYNPSTGVLTLNNYNGGGIYVQHPESFEAETLTIDLKGDNVVTCINAGNDAGIDISGSGSDLIITSAGGGTLTVTREEGSTSVGAVDGIFVNRGICISGNAVVYVNVSSISSSSPYVTGISSANSNIEVKDHASLDIFVSAETAAGCYGIQTYGNDKGLMISSDKAVSIECYRNDGGVTHGLHDQHTTVPFMFSNTPKVTIKANAVWTSNSVNEKDYLVDGYSQEITGYGSDSVYVYEIPYENWGWIKVGTKWRFYMGGGAYITSSFFTDKNKTYYFGDDAFMVTGWKKIDGTWYYFESNGAMKIGWVKDGGKWYYTAMGGGMVKGWQKISGTWYYFNGSGVMQTGWQAIGGKWYWFTDSGAMVTGWAKISGKYYYFDSSGAMQKGWLKSGGSWYYLNSSGAMVTGWAKISGTWYYFFSNGKMATGTQTIGGKTYRFASNGAWLG</sequence>
<feature type="repeat" description="Cell wall-binding" evidence="2">
    <location>
        <begin position="381"/>
        <end position="400"/>
    </location>
</feature>
<dbReference type="Pfam" id="PF19127">
    <property type="entry name" value="Choline_bind_3"/>
    <property type="match status" value="2"/>
</dbReference>
<dbReference type="EMBL" id="CP001684">
    <property type="protein sequence ID" value="ACV22168.1"/>
    <property type="molecule type" value="Genomic_DNA"/>
</dbReference>
<dbReference type="AlphaFoldDB" id="C7N5I3"/>
<dbReference type="STRING" id="471855.Shel_11330"/>
<reference evidence="4 5" key="1">
    <citation type="journal article" date="2009" name="Stand. Genomic Sci.">
        <title>Complete genome sequence of Slackia heliotrinireducens type strain (RHS 1).</title>
        <authorList>
            <person name="Pukall R."/>
            <person name="Lapidus A."/>
            <person name="Nolan M."/>
            <person name="Copeland A."/>
            <person name="Glavina Del Rio T."/>
            <person name="Lucas S."/>
            <person name="Chen F."/>
            <person name="Tice H."/>
            <person name="Cheng J.F."/>
            <person name="Chertkov O."/>
            <person name="Bruce D."/>
            <person name="Goodwin L."/>
            <person name="Kuske C."/>
            <person name="Brettin T."/>
            <person name="Detter J.C."/>
            <person name="Han C."/>
            <person name="Pitluck S."/>
            <person name="Pati A."/>
            <person name="Mavrommatis K."/>
            <person name="Ivanova N."/>
            <person name="Ovchinnikova G."/>
            <person name="Chen A."/>
            <person name="Palaniappan K."/>
            <person name="Schneider S."/>
            <person name="Rohde M."/>
            <person name="Chain P."/>
            <person name="D'haeseleer P."/>
            <person name="Goker M."/>
            <person name="Bristow J."/>
            <person name="Eisen J.A."/>
            <person name="Markowitz V."/>
            <person name="Kyrpides N.C."/>
            <person name="Klenk H.P."/>
            <person name="Hugenholtz P."/>
        </authorList>
    </citation>
    <scope>NUCLEOTIDE SEQUENCE [LARGE SCALE GENOMIC DNA]</scope>
    <source>
        <strain evidence="5">ATCC 29202 / DSM 20476 / NCTC 11029 / RHS 1</strain>
    </source>
</reference>
<proteinExistence type="predicted"/>
<dbReference type="SUPFAM" id="SSF69360">
    <property type="entry name" value="Cell wall binding repeat"/>
    <property type="match status" value="1"/>
</dbReference>
<keyword evidence="1" id="KW-0677">Repeat</keyword>
<evidence type="ECO:0000313" key="4">
    <source>
        <dbReference type="EMBL" id="ACV22168.1"/>
    </source>
</evidence>
<name>C7N5I3_SLAHD</name>
<dbReference type="RefSeq" id="WP_012798271.1">
    <property type="nucleotide sequence ID" value="NC_013165.1"/>
</dbReference>
<feature type="repeat" description="Cell wall-binding" evidence="2">
    <location>
        <begin position="341"/>
        <end position="360"/>
    </location>
</feature>
<feature type="chain" id="PRO_5002978893" evidence="3">
    <location>
        <begin position="33"/>
        <end position="502"/>
    </location>
</feature>
<dbReference type="Proteomes" id="UP000002026">
    <property type="component" value="Chromosome"/>
</dbReference>
<dbReference type="HOGENOM" id="CLU_570952_0_0_11"/>
<evidence type="ECO:0000256" key="2">
    <source>
        <dbReference type="PROSITE-ProRule" id="PRU00591"/>
    </source>
</evidence>
<dbReference type="InterPro" id="IPR018337">
    <property type="entry name" value="Cell_wall/Cho-bd_repeat"/>
</dbReference>
<dbReference type="KEGG" id="shi:Shel_11330"/>
<dbReference type="eggNOG" id="COG5263">
    <property type="taxonomic scope" value="Bacteria"/>
</dbReference>
<evidence type="ECO:0000256" key="1">
    <source>
        <dbReference type="ARBA" id="ARBA00022737"/>
    </source>
</evidence>